<keyword evidence="7" id="KW-0408">Iron</keyword>
<dbReference type="SUPFAM" id="SSF81901">
    <property type="entry name" value="HCP-like"/>
    <property type="match status" value="1"/>
</dbReference>
<keyword evidence="3" id="KW-0256">Endoplasmic reticulum</keyword>
<proteinExistence type="predicted"/>
<evidence type="ECO:0000259" key="9">
    <source>
        <dbReference type="PROSITE" id="PS51471"/>
    </source>
</evidence>
<dbReference type="PANTHER" id="PTHR10869">
    <property type="entry name" value="PROLYL 4-HYDROXYLASE ALPHA SUBUNIT"/>
    <property type="match status" value="1"/>
</dbReference>
<evidence type="ECO:0000256" key="5">
    <source>
        <dbReference type="ARBA" id="ARBA00022964"/>
    </source>
</evidence>
<accession>A0ABU7LUP2</accession>
<keyword evidence="11" id="KW-1185">Reference proteome</keyword>
<evidence type="ECO:0000256" key="1">
    <source>
        <dbReference type="ARBA" id="ARBA00001961"/>
    </source>
</evidence>
<evidence type="ECO:0000256" key="2">
    <source>
        <dbReference type="ARBA" id="ARBA00022723"/>
    </source>
</evidence>
<dbReference type="InterPro" id="IPR045054">
    <property type="entry name" value="P4HA-like"/>
</dbReference>
<dbReference type="Gene3D" id="2.60.120.620">
    <property type="entry name" value="q2cbj1_9rhob like domain"/>
    <property type="match status" value="1"/>
</dbReference>
<comment type="cofactor">
    <cofactor evidence="1">
        <name>L-ascorbate</name>
        <dbReference type="ChEBI" id="CHEBI:38290"/>
    </cofactor>
</comment>
<dbReference type="EMBL" id="JAZDRO010000001">
    <property type="protein sequence ID" value="MEE2565267.1"/>
    <property type="molecule type" value="Genomic_DNA"/>
</dbReference>
<dbReference type="SMART" id="SM00702">
    <property type="entry name" value="P4Hc"/>
    <property type="match status" value="1"/>
</dbReference>
<keyword evidence="5" id="KW-0223">Dioxygenase</keyword>
<dbReference type="InterPro" id="IPR006620">
    <property type="entry name" value="Pro_4_hyd_alph"/>
</dbReference>
<keyword evidence="2" id="KW-0479">Metal-binding</keyword>
<reference evidence="10 11" key="1">
    <citation type="submission" date="2024-01" db="EMBL/GenBank/DDBJ databases">
        <title>Hyphobacterium bacterium isolated from marine sediment.</title>
        <authorList>
            <person name="Zhao S."/>
        </authorList>
    </citation>
    <scope>NUCLEOTIDE SEQUENCE [LARGE SCALE GENOMIC DNA]</scope>
    <source>
        <strain evidence="10 11">Y60-23</strain>
    </source>
</reference>
<sequence>MTTRSKPVQDAARKAYDDWLAGRHGPALDDLAAATRGGDLASASVLLTLAGQPEAPEGATDAARKAIEDAPAGAVIHRHHAFLLASGYGGKTDIDQALALRLGDAEDGDMQALTELALLALWAGEDTIAEKALIRAANEGQAHAIAALLRLGFQRGHVPGVAHAKAPALARSGHPLGAAFEATTADLEVRELADADTIPDLDETAIAAISRWLPGAPEETRVLSEDPPVARAPHFMPPAICDYLVANAAPHLQPARILDPGTGESREDPYRNSLTASLPDGVFDIVLWAIKARMAALAGCGYEQGEALSVLAYRPGDAYKPHFDYMTADDGPVSADLDRRGQRIATTLIRLNDGFEGGATVFPKLDLNWAGAPGEALTFANVHSDGTGDDRTLHSGEEVTRGLKLLASLWLRERA</sequence>
<dbReference type="Pfam" id="PF13640">
    <property type="entry name" value="2OG-FeII_Oxy_3"/>
    <property type="match status" value="1"/>
</dbReference>
<evidence type="ECO:0000313" key="11">
    <source>
        <dbReference type="Proteomes" id="UP001310692"/>
    </source>
</evidence>
<keyword evidence="8" id="KW-0325">Glycoprotein</keyword>
<gene>
    <name evidence="10" type="ORF">V0U35_01135</name>
</gene>
<name>A0ABU7LUP2_9PROT</name>
<feature type="domain" description="Fe2OG dioxygenase" evidence="9">
    <location>
        <begin position="304"/>
        <end position="413"/>
    </location>
</feature>
<organism evidence="10 11">
    <name type="scientific">Hyphobacterium marinum</name>
    <dbReference type="NCBI Taxonomy" id="3116574"/>
    <lineage>
        <taxon>Bacteria</taxon>
        <taxon>Pseudomonadati</taxon>
        <taxon>Pseudomonadota</taxon>
        <taxon>Alphaproteobacteria</taxon>
        <taxon>Maricaulales</taxon>
        <taxon>Maricaulaceae</taxon>
        <taxon>Hyphobacterium</taxon>
    </lineage>
</organism>
<evidence type="ECO:0000256" key="8">
    <source>
        <dbReference type="ARBA" id="ARBA00023180"/>
    </source>
</evidence>
<comment type="caution">
    <text evidence="10">The sequence shown here is derived from an EMBL/GenBank/DDBJ whole genome shotgun (WGS) entry which is preliminary data.</text>
</comment>
<evidence type="ECO:0000256" key="6">
    <source>
        <dbReference type="ARBA" id="ARBA00023002"/>
    </source>
</evidence>
<protein>
    <submittedName>
        <fullName evidence="10">2OG-Fe(II) oxygenase</fullName>
        <ecNumber evidence="10">1.14.11.-</ecNumber>
    </submittedName>
</protein>
<dbReference type="InterPro" id="IPR005123">
    <property type="entry name" value="Oxoglu/Fe-dep_dioxygenase_dom"/>
</dbReference>
<evidence type="ECO:0000256" key="3">
    <source>
        <dbReference type="ARBA" id="ARBA00022824"/>
    </source>
</evidence>
<dbReference type="PROSITE" id="PS51471">
    <property type="entry name" value="FE2OG_OXY"/>
    <property type="match status" value="1"/>
</dbReference>
<dbReference type="EC" id="1.14.11.-" evidence="10"/>
<evidence type="ECO:0000313" key="10">
    <source>
        <dbReference type="EMBL" id="MEE2565267.1"/>
    </source>
</evidence>
<dbReference type="InterPro" id="IPR044862">
    <property type="entry name" value="Pro_4_hyd_alph_FE2OG_OXY"/>
</dbReference>
<dbReference type="InterPro" id="IPR011990">
    <property type="entry name" value="TPR-like_helical_dom_sf"/>
</dbReference>
<dbReference type="RefSeq" id="WP_330194805.1">
    <property type="nucleotide sequence ID" value="NZ_JAZDRO010000001.1"/>
</dbReference>
<dbReference type="PANTHER" id="PTHR10869:SF246">
    <property type="entry name" value="TRANSMEMBRANE PROLYL 4-HYDROXYLASE"/>
    <property type="match status" value="1"/>
</dbReference>
<dbReference type="Gene3D" id="1.25.40.10">
    <property type="entry name" value="Tetratricopeptide repeat domain"/>
    <property type="match status" value="1"/>
</dbReference>
<evidence type="ECO:0000256" key="4">
    <source>
        <dbReference type="ARBA" id="ARBA00022896"/>
    </source>
</evidence>
<keyword evidence="4" id="KW-0847">Vitamin C</keyword>
<dbReference type="GO" id="GO:0016491">
    <property type="term" value="F:oxidoreductase activity"/>
    <property type="evidence" value="ECO:0007669"/>
    <property type="project" value="UniProtKB-KW"/>
</dbReference>
<dbReference type="Proteomes" id="UP001310692">
    <property type="component" value="Unassembled WGS sequence"/>
</dbReference>
<evidence type="ECO:0000256" key="7">
    <source>
        <dbReference type="ARBA" id="ARBA00023004"/>
    </source>
</evidence>
<keyword evidence="6 10" id="KW-0560">Oxidoreductase</keyword>